<sequence>MQRTATMPGRCTKMLPCHSWKSSWMHLCRRWRAEILRAFTRSSAEGLLFYLAPRKRVRCFKFSADTVL</sequence>
<keyword evidence="2" id="KW-1185">Reference proteome</keyword>
<accession>A0ABP0ILX0</accession>
<evidence type="ECO:0000313" key="1">
    <source>
        <dbReference type="EMBL" id="CAK9002409.1"/>
    </source>
</evidence>
<organism evidence="1 2">
    <name type="scientific">Durusdinium trenchii</name>
    <dbReference type="NCBI Taxonomy" id="1381693"/>
    <lineage>
        <taxon>Eukaryota</taxon>
        <taxon>Sar</taxon>
        <taxon>Alveolata</taxon>
        <taxon>Dinophyceae</taxon>
        <taxon>Suessiales</taxon>
        <taxon>Symbiodiniaceae</taxon>
        <taxon>Durusdinium</taxon>
    </lineage>
</organism>
<comment type="caution">
    <text evidence="1">The sequence shown here is derived from an EMBL/GenBank/DDBJ whole genome shotgun (WGS) entry which is preliminary data.</text>
</comment>
<dbReference type="EMBL" id="CAXAMN010003002">
    <property type="protein sequence ID" value="CAK9002409.1"/>
    <property type="molecule type" value="Genomic_DNA"/>
</dbReference>
<protein>
    <submittedName>
        <fullName evidence="1">Uncharacterized protein</fullName>
    </submittedName>
</protein>
<proteinExistence type="predicted"/>
<reference evidence="1 2" key="1">
    <citation type="submission" date="2024-02" db="EMBL/GenBank/DDBJ databases">
        <authorList>
            <person name="Chen Y."/>
            <person name="Shah S."/>
            <person name="Dougan E. K."/>
            <person name="Thang M."/>
            <person name="Chan C."/>
        </authorList>
    </citation>
    <scope>NUCLEOTIDE SEQUENCE [LARGE SCALE GENOMIC DNA]</scope>
</reference>
<dbReference type="Proteomes" id="UP001642484">
    <property type="component" value="Unassembled WGS sequence"/>
</dbReference>
<evidence type="ECO:0000313" key="2">
    <source>
        <dbReference type="Proteomes" id="UP001642484"/>
    </source>
</evidence>
<name>A0ABP0ILX0_9DINO</name>
<gene>
    <name evidence="1" type="ORF">CCMP2556_LOCUS6842</name>
</gene>